<keyword evidence="2" id="KW-1185">Reference proteome</keyword>
<comment type="caution">
    <text evidence="1">The sequence shown here is derived from an EMBL/GenBank/DDBJ whole genome shotgun (WGS) entry which is preliminary data.</text>
</comment>
<evidence type="ECO:0000313" key="2">
    <source>
        <dbReference type="Proteomes" id="UP001433268"/>
    </source>
</evidence>
<protein>
    <submittedName>
        <fullName evidence="1">Uncharacterized protein</fullName>
    </submittedName>
</protein>
<proteinExistence type="predicted"/>
<dbReference type="GeneID" id="92047972"/>
<dbReference type="RefSeq" id="XP_066664202.1">
    <property type="nucleotide sequence ID" value="XM_066814912.1"/>
</dbReference>
<dbReference type="Proteomes" id="UP001433268">
    <property type="component" value="Unassembled WGS sequence"/>
</dbReference>
<accession>A0ABR1VGM9</accession>
<gene>
    <name evidence="1" type="ORF">PG997_010597</name>
</gene>
<name>A0ABR1VGM9_9PEZI</name>
<evidence type="ECO:0000313" key="1">
    <source>
        <dbReference type="EMBL" id="KAK8070394.1"/>
    </source>
</evidence>
<dbReference type="EMBL" id="JAQQWN010000008">
    <property type="protein sequence ID" value="KAK8070394.1"/>
    <property type="molecule type" value="Genomic_DNA"/>
</dbReference>
<reference evidence="1 2" key="1">
    <citation type="submission" date="2023-01" db="EMBL/GenBank/DDBJ databases">
        <title>Analysis of 21 Apiospora genomes using comparative genomics revels a genus with tremendous synthesis potential of carbohydrate active enzymes and secondary metabolites.</title>
        <authorList>
            <person name="Sorensen T."/>
        </authorList>
    </citation>
    <scope>NUCLEOTIDE SEQUENCE [LARGE SCALE GENOMIC DNA]</scope>
    <source>
        <strain evidence="1 2">CBS 114990</strain>
    </source>
</reference>
<sequence>MQGVSRFVRSAVEIEPTYSHTCLFTYRYLQIPTAPTILDCDSCSPKDATGPRGSSSKSETNLEVELIFQARQYNITYQSPMDPATMPIGIKTLASKRQYSLCKIQPLNNTKPLVLGFPSKDASMVAEFFVPGRDS</sequence>
<organism evidence="1 2">
    <name type="scientific">Apiospora hydei</name>
    <dbReference type="NCBI Taxonomy" id="1337664"/>
    <lineage>
        <taxon>Eukaryota</taxon>
        <taxon>Fungi</taxon>
        <taxon>Dikarya</taxon>
        <taxon>Ascomycota</taxon>
        <taxon>Pezizomycotina</taxon>
        <taxon>Sordariomycetes</taxon>
        <taxon>Xylariomycetidae</taxon>
        <taxon>Amphisphaeriales</taxon>
        <taxon>Apiosporaceae</taxon>
        <taxon>Apiospora</taxon>
    </lineage>
</organism>